<accession>A0A1P8KMY9</accession>
<dbReference type="Gene3D" id="3.90.190.10">
    <property type="entry name" value="Protein tyrosine phosphatase superfamily"/>
    <property type="match status" value="1"/>
</dbReference>
<dbReference type="InterPro" id="IPR000340">
    <property type="entry name" value="Dual-sp_phosphatase_cat-dom"/>
</dbReference>
<dbReference type="STRING" id="1850254.LPB137_08445"/>
<dbReference type="InterPro" id="IPR029021">
    <property type="entry name" value="Prot-tyrosine_phosphatase-like"/>
</dbReference>
<dbReference type="EMBL" id="CP019070">
    <property type="protein sequence ID" value="APW65883.1"/>
    <property type="molecule type" value="Genomic_DNA"/>
</dbReference>
<dbReference type="CDD" id="cd14498">
    <property type="entry name" value="DSP"/>
    <property type="match status" value="1"/>
</dbReference>
<evidence type="ECO:0000313" key="5">
    <source>
        <dbReference type="Proteomes" id="UP000186074"/>
    </source>
</evidence>
<evidence type="ECO:0000256" key="1">
    <source>
        <dbReference type="SAM" id="Phobius"/>
    </source>
</evidence>
<dbReference type="RefSeq" id="WP_076087014.1">
    <property type="nucleotide sequence ID" value="NZ_CP019070.1"/>
</dbReference>
<proteinExistence type="predicted"/>
<gene>
    <name evidence="4" type="ORF">LPB137_08445</name>
</gene>
<protein>
    <submittedName>
        <fullName evidence="4">Uncharacterized protein</fullName>
    </submittedName>
</protein>
<dbReference type="PROSITE" id="PS50056">
    <property type="entry name" value="TYR_PHOSPHATASE_2"/>
    <property type="match status" value="1"/>
</dbReference>
<feature type="domain" description="Tyrosine-protein phosphatase" evidence="2">
    <location>
        <begin position="300"/>
        <end position="438"/>
    </location>
</feature>
<feature type="transmembrane region" description="Helical" evidence="1">
    <location>
        <begin position="277"/>
        <end position="294"/>
    </location>
</feature>
<feature type="transmembrane region" description="Helical" evidence="1">
    <location>
        <begin position="221"/>
        <end position="238"/>
    </location>
</feature>
<dbReference type="InterPro" id="IPR020422">
    <property type="entry name" value="TYR_PHOSPHATASE_DUAL_dom"/>
</dbReference>
<sequence length="438" mass="51628">MTKIYNPSLEANATLKERSVWLLYLGALFFILYGSANQYAFLTSPHESFFMQWEENIPFIEIFIIPYMSSDILFAIALLLTQTRFELRVLALRIFITMTFSVFVFVLYPLQFSFVKPETSNFLFSMLELDLAYNQMPSLHISLAIVLWFSMKEHISNIFIKSFLAFWFILICLSTLFVYQHHFIDIPTGAVVGFTVVYLISSKKKTYLTSRFMTPRSLKMSLYYLIGVLISIILYFNFNSFIFIYLFLTALSISFIYAFGFNLLLTNEKSKPNIFQKILFAPYFIASYFSWNYYKNKIDFKSQLNDNIYFGRQATKEEYKELEALGIKTIINLANDQQFHKTNIKEIRYPLLDMTMQDPVILHQIIKTIEKHSNEKIYIHCTLGMSRSILAISSYLLYKKKSINEVNEIMNKLRPIYVKSKYMSINLELYEKFISKNN</sequence>
<evidence type="ECO:0000259" key="3">
    <source>
        <dbReference type="PROSITE" id="PS50056"/>
    </source>
</evidence>
<feature type="transmembrane region" description="Helical" evidence="1">
    <location>
        <begin position="158"/>
        <end position="177"/>
    </location>
</feature>
<feature type="transmembrane region" description="Helical" evidence="1">
    <location>
        <begin position="21"/>
        <end position="42"/>
    </location>
</feature>
<dbReference type="SUPFAM" id="SSF48317">
    <property type="entry name" value="Acid phosphatase/Vanadium-dependent haloperoxidase"/>
    <property type="match status" value="1"/>
</dbReference>
<keyword evidence="1" id="KW-0812">Transmembrane</keyword>
<keyword evidence="1" id="KW-1133">Transmembrane helix</keyword>
<dbReference type="PROSITE" id="PS50054">
    <property type="entry name" value="TYR_PHOSPHATASE_DUAL"/>
    <property type="match status" value="1"/>
</dbReference>
<dbReference type="SMART" id="SM00195">
    <property type="entry name" value="DSPc"/>
    <property type="match status" value="1"/>
</dbReference>
<evidence type="ECO:0000313" key="4">
    <source>
        <dbReference type="EMBL" id="APW65883.1"/>
    </source>
</evidence>
<dbReference type="Proteomes" id="UP000186074">
    <property type="component" value="Chromosome"/>
</dbReference>
<keyword evidence="1" id="KW-0472">Membrane</keyword>
<feature type="domain" description="Tyrosine specific protein phosphatases" evidence="3">
    <location>
        <begin position="363"/>
        <end position="425"/>
    </location>
</feature>
<dbReference type="Pfam" id="PF00782">
    <property type="entry name" value="DSPc"/>
    <property type="match status" value="1"/>
</dbReference>
<feature type="transmembrane region" description="Helical" evidence="1">
    <location>
        <begin position="183"/>
        <end position="200"/>
    </location>
</feature>
<feature type="transmembrane region" description="Helical" evidence="1">
    <location>
        <begin position="244"/>
        <end position="265"/>
    </location>
</feature>
<dbReference type="KEGG" id="alp:LPB137_08445"/>
<dbReference type="InterPro" id="IPR036938">
    <property type="entry name" value="PAP2/HPO_sf"/>
</dbReference>
<feature type="transmembrane region" description="Helical" evidence="1">
    <location>
        <begin position="92"/>
        <end position="111"/>
    </location>
</feature>
<feature type="transmembrane region" description="Helical" evidence="1">
    <location>
        <begin position="131"/>
        <end position="151"/>
    </location>
</feature>
<keyword evidence="5" id="KW-1185">Reference proteome</keyword>
<dbReference type="SUPFAM" id="SSF52799">
    <property type="entry name" value="(Phosphotyrosine protein) phosphatases II"/>
    <property type="match status" value="1"/>
</dbReference>
<reference evidence="4 5" key="1">
    <citation type="submission" date="2017-01" db="EMBL/GenBank/DDBJ databases">
        <title>Genome sequencing of Arcobacter sp. LPB0137.</title>
        <authorList>
            <person name="Lee G.-W."/>
            <person name="Yi H."/>
        </authorList>
    </citation>
    <scope>NUCLEOTIDE SEQUENCE [LARGE SCALE GENOMIC DNA]</scope>
    <source>
        <strain evidence="4 5">LPB0137</strain>
    </source>
</reference>
<dbReference type="AlphaFoldDB" id="A0A1P8KMY9"/>
<feature type="transmembrane region" description="Helical" evidence="1">
    <location>
        <begin position="62"/>
        <end position="80"/>
    </location>
</feature>
<organism evidence="4 5">
    <name type="scientific">Poseidonibacter parvus</name>
    <dbReference type="NCBI Taxonomy" id="1850254"/>
    <lineage>
        <taxon>Bacteria</taxon>
        <taxon>Pseudomonadati</taxon>
        <taxon>Campylobacterota</taxon>
        <taxon>Epsilonproteobacteria</taxon>
        <taxon>Campylobacterales</taxon>
        <taxon>Arcobacteraceae</taxon>
        <taxon>Poseidonibacter</taxon>
    </lineage>
</organism>
<evidence type="ECO:0000259" key="2">
    <source>
        <dbReference type="PROSITE" id="PS50054"/>
    </source>
</evidence>
<dbReference type="InterPro" id="IPR000387">
    <property type="entry name" value="Tyr_Pase_dom"/>
</dbReference>
<name>A0A1P8KMY9_9BACT</name>